<dbReference type="CDD" id="cd02007">
    <property type="entry name" value="TPP_DXS"/>
    <property type="match status" value="1"/>
</dbReference>
<feature type="binding site" evidence="10">
    <location>
        <position position="271"/>
    </location>
    <ligand>
        <name>thiamine diphosphate</name>
        <dbReference type="ChEBI" id="CHEBI:58937"/>
    </ligand>
</feature>
<dbReference type="PANTHER" id="PTHR43322">
    <property type="entry name" value="1-D-DEOXYXYLULOSE 5-PHOSPHATE SYNTHASE-RELATED"/>
    <property type="match status" value="1"/>
</dbReference>
<dbReference type="InterPro" id="IPR005475">
    <property type="entry name" value="Transketolase-like_Pyr-bd"/>
</dbReference>
<accession>E6MJ24</accession>
<comment type="pathway">
    <text evidence="1 10">Metabolic intermediate biosynthesis; 1-deoxy-D-xylulose 5-phosphate biosynthesis; 1-deoxy-D-xylulose 5-phosphate from D-glyceraldehyde 3-phosphate and pyruvate: step 1/1.</text>
</comment>
<dbReference type="Pfam" id="PF02779">
    <property type="entry name" value="Transket_pyr"/>
    <property type="match status" value="1"/>
</dbReference>
<comment type="function">
    <text evidence="10">Catalyzes the acyloin condensation reaction between C atoms 2 and 3 of pyruvate and glyceraldehyde 3-phosphate to yield 1-deoxy-D-xylulose-5-phosphate (DXP).</text>
</comment>
<dbReference type="Pfam" id="PF02780">
    <property type="entry name" value="Transketolase_C"/>
    <property type="match status" value="1"/>
</dbReference>
<keyword evidence="8 10" id="KW-0786">Thiamine pyrophosphate</keyword>
<dbReference type="HAMAP" id="MF_00315">
    <property type="entry name" value="DXP_synth"/>
    <property type="match status" value="1"/>
</dbReference>
<dbReference type="AlphaFoldDB" id="E6MJ24"/>
<dbReference type="InterPro" id="IPR029061">
    <property type="entry name" value="THDP-binding"/>
</dbReference>
<dbReference type="Pfam" id="PF13292">
    <property type="entry name" value="DXP_synthase_N"/>
    <property type="match status" value="2"/>
</dbReference>
<dbReference type="EC" id="2.2.1.7" evidence="10"/>
<dbReference type="GO" id="GO:0005829">
    <property type="term" value="C:cytosol"/>
    <property type="evidence" value="ECO:0007669"/>
    <property type="project" value="TreeGrafter"/>
</dbReference>
<dbReference type="Gene3D" id="3.40.50.970">
    <property type="match status" value="2"/>
</dbReference>
<dbReference type="InterPro" id="IPR033248">
    <property type="entry name" value="Transketolase_C"/>
</dbReference>
<evidence type="ECO:0000256" key="4">
    <source>
        <dbReference type="ARBA" id="ARBA00022679"/>
    </source>
</evidence>
<keyword evidence="4 10" id="KW-0808">Transferase</keyword>
<feature type="binding site" evidence="10">
    <location>
        <position position="189"/>
    </location>
    <ligand>
        <name>thiamine diphosphate</name>
        <dbReference type="ChEBI" id="CHEBI:58937"/>
    </ligand>
</feature>
<dbReference type="GO" id="GO:0000287">
    <property type="term" value="F:magnesium ion binding"/>
    <property type="evidence" value="ECO:0007669"/>
    <property type="project" value="UniProtKB-UniRule"/>
</dbReference>
<dbReference type="UniPathway" id="UPA00064">
    <property type="reaction ID" value="UER00091"/>
</dbReference>
<dbReference type="Gene3D" id="3.40.50.920">
    <property type="match status" value="1"/>
</dbReference>
<dbReference type="eggNOG" id="COG1154">
    <property type="taxonomic scope" value="Bacteria"/>
</dbReference>
<feature type="binding site" evidence="10">
    <location>
        <position position="352"/>
    </location>
    <ligand>
        <name>thiamine diphosphate</name>
        <dbReference type="ChEBI" id="CHEBI:58937"/>
    </ligand>
</feature>
<evidence type="ECO:0000313" key="12">
    <source>
        <dbReference type="EMBL" id="EFV00844.1"/>
    </source>
</evidence>
<keyword evidence="7 10" id="KW-0784">Thiamine biosynthesis</keyword>
<evidence type="ECO:0000313" key="13">
    <source>
        <dbReference type="Proteomes" id="UP000004754"/>
    </source>
</evidence>
<evidence type="ECO:0000256" key="3">
    <source>
        <dbReference type="ARBA" id="ARBA00011738"/>
    </source>
</evidence>
<dbReference type="GO" id="GO:0008661">
    <property type="term" value="F:1-deoxy-D-xylulose-5-phosphate synthase activity"/>
    <property type="evidence" value="ECO:0007669"/>
    <property type="project" value="UniProtKB-UniRule"/>
</dbReference>
<proteinExistence type="inferred from homology"/>
<evidence type="ECO:0000256" key="5">
    <source>
        <dbReference type="ARBA" id="ARBA00022723"/>
    </source>
</evidence>
<dbReference type="PROSITE" id="PS00801">
    <property type="entry name" value="TRANSKETOLASE_1"/>
    <property type="match status" value="1"/>
</dbReference>
<comment type="subunit">
    <text evidence="3 10">Homodimer.</text>
</comment>
<dbReference type="Proteomes" id="UP000004754">
    <property type="component" value="Unassembled WGS sequence"/>
</dbReference>
<comment type="caution">
    <text evidence="12">The sequence shown here is derived from an EMBL/GenBank/DDBJ whole genome shotgun (WGS) entry which is preliminary data.</text>
</comment>
<evidence type="ECO:0000256" key="8">
    <source>
        <dbReference type="ARBA" id="ARBA00023052"/>
    </source>
</evidence>
<protein>
    <recommendedName>
        <fullName evidence="10">1-deoxy-D-xylulose-5-phosphate synthase</fullName>
        <ecNumber evidence="10">2.2.1.7</ecNumber>
    </recommendedName>
    <alternativeName>
        <fullName evidence="10">1-deoxyxylulose-5-phosphate synthase</fullName>
        <shortName evidence="10">DXP synthase</shortName>
        <shortName evidence="10">DXPS</shortName>
    </alternativeName>
</protein>
<dbReference type="PROSITE" id="PS00802">
    <property type="entry name" value="TRANSKETOLASE_2"/>
    <property type="match status" value="1"/>
</dbReference>
<evidence type="ECO:0000256" key="7">
    <source>
        <dbReference type="ARBA" id="ARBA00022977"/>
    </source>
</evidence>
<comment type="caution">
    <text evidence="10">Lacks conserved residue(s) required for the propagation of feature annotation.</text>
</comment>
<dbReference type="GO" id="GO:0030976">
    <property type="term" value="F:thiamine pyrophosphate binding"/>
    <property type="evidence" value="ECO:0007669"/>
    <property type="project" value="UniProtKB-UniRule"/>
</dbReference>
<dbReference type="InterPro" id="IPR020826">
    <property type="entry name" value="Transketolase_BS"/>
</dbReference>
<dbReference type="EMBL" id="AEQN01000026">
    <property type="protein sequence ID" value="EFV00844.1"/>
    <property type="molecule type" value="Genomic_DNA"/>
</dbReference>
<dbReference type="GO" id="GO:0016114">
    <property type="term" value="P:terpenoid biosynthetic process"/>
    <property type="evidence" value="ECO:0007669"/>
    <property type="project" value="UniProtKB-UniRule"/>
</dbReference>
<dbReference type="InterPro" id="IPR009014">
    <property type="entry name" value="Transketo_C/PFOR_II"/>
</dbReference>
<dbReference type="RefSeq" id="WP_006599431.1">
    <property type="nucleotide sequence ID" value="NZ_GL622359.1"/>
</dbReference>
<dbReference type="SUPFAM" id="SSF52922">
    <property type="entry name" value="TK C-terminal domain-like"/>
    <property type="match status" value="1"/>
</dbReference>
<keyword evidence="6 10" id="KW-0460">Magnesium</keyword>
<gene>
    <name evidence="10 12" type="primary">dxs</name>
    <name evidence="12" type="ORF">HMP0721_2009</name>
</gene>
<name>E6MJ24_9FIRM</name>
<dbReference type="CDD" id="cd07033">
    <property type="entry name" value="TPP_PYR_DXS_TK_like"/>
    <property type="match status" value="1"/>
</dbReference>
<keyword evidence="13" id="KW-1185">Reference proteome</keyword>
<comment type="cofactor">
    <cofactor evidence="10">
        <name>thiamine diphosphate</name>
        <dbReference type="ChEBI" id="CHEBI:58937"/>
    </cofactor>
    <text evidence="10">Binds 1 thiamine pyrophosphate per subunit.</text>
</comment>
<dbReference type="InterPro" id="IPR005477">
    <property type="entry name" value="Dxylulose-5-P_synthase"/>
</dbReference>
<sequence length="609" mass="64746">MKTKLTDTAKPHSQEKPLLKRICKNGDIRNIPPEALGDLAAEIRRFLIEKVGAHGGHLSANLGVVELTMALHLVFDFAKDRIVWDVGHQAYVHKILTGRKDAFDTLREYGGLSGFPKKKESPTDCFDTGHGGNSVSAGLGMACACELAGSDDAVVAVIGDGSSTSGMFYEALNCAGRLKRNFIIILNDNEMSISRNISGLAHYLSSLRAAAQTEAESTVASLRAGFAHFGITYFGPIDGHNVPQLVKTLQTARRIDHCVIIHTLTQKGRGYPPAERYPDRFHGIGPFDIPSGVPRQTKSGPSWTDVFASALMAEAAASPAVTAITAAMADGTGLKAFASRFPERFFDVGIAEEHGVTFAAGLAAAGRIPVVAIYSTFLQRAYDQVLEDVCLQKLHVVFAIDRAGIVGQDGETHQGIFDVGFLSGMPNMTVIAPKNAPELEAALHYAIHACDGPVAIRYGRGPASRLFADRSLPFAGQRSEPLLAGKDATLLAVGHMNAIGAKAVRLLAQTYGIACGLVNARFLKPLDEKTLAACAQTGPVITLEDNVRAGGFGERTAAWLSEHAPATRTLILAIDDIFVAHGSPESLLRELALDPPAVAKRIAAFLGGA</sequence>
<evidence type="ECO:0000256" key="10">
    <source>
        <dbReference type="HAMAP-Rule" id="MF_00315"/>
    </source>
</evidence>
<dbReference type="STRING" id="887929.HMP0721_2009"/>
<evidence type="ECO:0000259" key="11">
    <source>
        <dbReference type="SMART" id="SM00861"/>
    </source>
</evidence>
<feature type="binding site" evidence="10">
    <location>
        <position position="160"/>
    </location>
    <ligand>
        <name>Mg(2+)</name>
        <dbReference type="ChEBI" id="CHEBI:18420"/>
    </ligand>
</feature>
<dbReference type="HOGENOM" id="CLU_009227_1_4_9"/>
<evidence type="ECO:0000256" key="2">
    <source>
        <dbReference type="ARBA" id="ARBA00011081"/>
    </source>
</evidence>
<dbReference type="GO" id="GO:0009228">
    <property type="term" value="P:thiamine biosynthetic process"/>
    <property type="evidence" value="ECO:0007669"/>
    <property type="project" value="UniProtKB-UniRule"/>
</dbReference>
<evidence type="ECO:0000256" key="6">
    <source>
        <dbReference type="ARBA" id="ARBA00022842"/>
    </source>
</evidence>
<keyword evidence="5 10" id="KW-0479">Metal-binding</keyword>
<comment type="similarity">
    <text evidence="2 10">Belongs to the transketolase family. DXPS subfamily.</text>
</comment>
<dbReference type="FunFam" id="3.40.50.970:FF:000005">
    <property type="entry name" value="1-deoxy-D-xylulose-5-phosphate synthase"/>
    <property type="match status" value="1"/>
</dbReference>
<organism evidence="12 13">
    <name type="scientific">Pseudoramibacter alactolyticus ATCC 23263</name>
    <dbReference type="NCBI Taxonomy" id="887929"/>
    <lineage>
        <taxon>Bacteria</taxon>
        <taxon>Bacillati</taxon>
        <taxon>Bacillota</taxon>
        <taxon>Clostridia</taxon>
        <taxon>Eubacteriales</taxon>
        <taxon>Eubacteriaceae</taxon>
        <taxon>Pseudoramibacter</taxon>
    </lineage>
</organism>
<feature type="domain" description="Transketolase-like pyrimidine-binding" evidence="11">
    <location>
        <begin position="301"/>
        <end position="466"/>
    </location>
</feature>
<evidence type="ECO:0000256" key="1">
    <source>
        <dbReference type="ARBA" id="ARBA00004980"/>
    </source>
</evidence>
<feature type="binding site" evidence="10">
    <location>
        <position position="88"/>
    </location>
    <ligand>
        <name>thiamine diphosphate</name>
        <dbReference type="ChEBI" id="CHEBI:58937"/>
    </ligand>
</feature>
<dbReference type="NCBIfam" id="NF003933">
    <property type="entry name" value="PRK05444.2-2"/>
    <property type="match status" value="1"/>
</dbReference>
<dbReference type="PANTHER" id="PTHR43322:SF5">
    <property type="entry name" value="1-DEOXY-D-XYLULOSE-5-PHOSPHATE SYNTHASE, CHLOROPLASTIC"/>
    <property type="match status" value="1"/>
</dbReference>
<reference evidence="12 13" key="1">
    <citation type="submission" date="2010-12" db="EMBL/GenBank/DDBJ databases">
        <authorList>
            <person name="Muzny D."/>
            <person name="Qin X."/>
            <person name="Deng J."/>
            <person name="Jiang H."/>
            <person name="Liu Y."/>
            <person name="Qu J."/>
            <person name="Song X.-Z."/>
            <person name="Zhang L."/>
            <person name="Thornton R."/>
            <person name="Coyle M."/>
            <person name="Francisco L."/>
            <person name="Jackson L."/>
            <person name="Javaid M."/>
            <person name="Korchina V."/>
            <person name="Kovar C."/>
            <person name="Mata R."/>
            <person name="Mathew T."/>
            <person name="Ngo R."/>
            <person name="Nguyen L."/>
            <person name="Nguyen N."/>
            <person name="Okwuonu G."/>
            <person name="Ongeri F."/>
            <person name="Pham C."/>
            <person name="Simmons D."/>
            <person name="Wilczek-Boney K."/>
            <person name="Hale W."/>
            <person name="Jakkamsetti A."/>
            <person name="Pham P."/>
            <person name="Ruth R."/>
            <person name="San Lucas F."/>
            <person name="Warren J."/>
            <person name="Zhang J."/>
            <person name="Zhao Z."/>
            <person name="Zhou C."/>
            <person name="Zhu D."/>
            <person name="Lee S."/>
            <person name="Bess C."/>
            <person name="Blankenburg K."/>
            <person name="Forbes L."/>
            <person name="Fu Q."/>
            <person name="Gubbala S."/>
            <person name="Hirani K."/>
            <person name="Jayaseelan J.C."/>
            <person name="Lara F."/>
            <person name="Munidasa M."/>
            <person name="Palculict T."/>
            <person name="Patil S."/>
            <person name="Pu L.-L."/>
            <person name="Saada N."/>
            <person name="Tang L."/>
            <person name="Weissenberger G."/>
            <person name="Zhu Y."/>
            <person name="Hemphill L."/>
            <person name="Shang Y."/>
            <person name="Youmans B."/>
            <person name="Ayvaz T."/>
            <person name="Ross M."/>
            <person name="Santibanez J."/>
            <person name="Aqrawi P."/>
            <person name="Gross S."/>
            <person name="Joshi V."/>
            <person name="Fowler G."/>
            <person name="Nazareth L."/>
            <person name="Reid J."/>
            <person name="Worley K."/>
            <person name="Petrosino J."/>
            <person name="Highlander S."/>
            <person name="Gibbs R."/>
        </authorList>
    </citation>
    <scope>NUCLEOTIDE SEQUENCE [LARGE SCALE GENOMIC DNA]</scope>
    <source>
        <strain evidence="12 13">ATCC 23263</strain>
    </source>
</reference>
<comment type="cofactor">
    <cofactor evidence="10">
        <name>Mg(2+)</name>
        <dbReference type="ChEBI" id="CHEBI:18420"/>
    </cofactor>
    <text evidence="10">Binds 1 Mg(2+) ion per subunit.</text>
</comment>
<comment type="catalytic activity">
    <reaction evidence="10">
        <text>D-glyceraldehyde 3-phosphate + pyruvate + H(+) = 1-deoxy-D-xylulose 5-phosphate + CO2</text>
        <dbReference type="Rhea" id="RHEA:12605"/>
        <dbReference type="ChEBI" id="CHEBI:15361"/>
        <dbReference type="ChEBI" id="CHEBI:15378"/>
        <dbReference type="ChEBI" id="CHEBI:16526"/>
        <dbReference type="ChEBI" id="CHEBI:57792"/>
        <dbReference type="ChEBI" id="CHEBI:59776"/>
        <dbReference type="EC" id="2.2.1.7"/>
    </reaction>
</comment>
<dbReference type="GO" id="GO:0019288">
    <property type="term" value="P:isopentenyl diphosphate biosynthetic process, methylerythritol 4-phosphate pathway"/>
    <property type="evidence" value="ECO:0007669"/>
    <property type="project" value="TreeGrafter"/>
</dbReference>
<feature type="binding site" evidence="10">
    <location>
        <position position="189"/>
    </location>
    <ligand>
        <name>Mg(2+)</name>
        <dbReference type="ChEBI" id="CHEBI:18420"/>
    </ligand>
</feature>
<dbReference type="SUPFAM" id="SSF52518">
    <property type="entry name" value="Thiamin diphosphate-binding fold (THDP-binding)"/>
    <property type="match status" value="1"/>
</dbReference>
<feature type="binding site" evidence="10">
    <location>
        <begin position="161"/>
        <end position="162"/>
    </location>
    <ligand>
        <name>thiamine diphosphate</name>
        <dbReference type="ChEBI" id="CHEBI:58937"/>
    </ligand>
</feature>
<evidence type="ECO:0000256" key="9">
    <source>
        <dbReference type="ARBA" id="ARBA00023229"/>
    </source>
</evidence>
<keyword evidence="9 10" id="KW-0414">Isoprene biosynthesis</keyword>
<dbReference type="InterPro" id="IPR049557">
    <property type="entry name" value="Transketolase_CS"/>
</dbReference>
<dbReference type="SMART" id="SM00861">
    <property type="entry name" value="Transket_pyr"/>
    <property type="match status" value="1"/>
</dbReference>